<keyword evidence="5" id="KW-0560">Oxidoreductase</keyword>
<dbReference type="OrthoDB" id="5572803at2"/>
<comment type="catalytic activity">
    <reaction evidence="11">
        <text>a hydroperoxide + [thioredoxin]-dithiol = an alcohol + [thioredoxin]-disulfide + H2O</text>
        <dbReference type="Rhea" id="RHEA:62620"/>
        <dbReference type="Rhea" id="RHEA-COMP:10698"/>
        <dbReference type="Rhea" id="RHEA-COMP:10700"/>
        <dbReference type="ChEBI" id="CHEBI:15377"/>
        <dbReference type="ChEBI" id="CHEBI:29950"/>
        <dbReference type="ChEBI" id="CHEBI:30879"/>
        <dbReference type="ChEBI" id="CHEBI:35924"/>
        <dbReference type="ChEBI" id="CHEBI:50058"/>
        <dbReference type="EC" id="1.11.1.24"/>
    </reaction>
</comment>
<dbReference type="InterPro" id="IPR013766">
    <property type="entry name" value="Thioredoxin_domain"/>
</dbReference>
<evidence type="ECO:0000256" key="3">
    <source>
        <dbReference type="ARBA" id="ARBA00022559"/>
    </source>
</evidence>
<evidence type="ECO:0000259" key="13">
    <source>
        <dbReference type="PROSITE" id="PS51352"/>
    </source>
</evidence>
<keyword evidence="12" id="KW-0732">Signal</keyword>
<gene>
    <name evidence="14" type="ORF">SAMN05216382_2474</name>
</gene>
<dbReference type="PANTHER" id="PTHR42801">
    <property type="entry name" value="THIOREDOXIN-DEPENDENT PEROXIDE REDUCTASE"/>
    <property type="match status" value="1"/>
</dbReference>
<evidence type="ECO:0000256" key="12">
    <source>
        <dbReference type="SAM" id="SignalP"/>
    </source>
</evidence>
<dbReference type="Proteomes" id="UP000199214">
    <property type="component" value="Unassembled WGS sequence"/>
</dbReference>
<dbReference type="PANTHER" id="PTHR42801:SF4">
    <property type="entry name" value="AHPC_TSA FAMILY PROTEIN"/>
    <property type="match status" value="1"/>
</dbReference>
<keyword evidence="4" id="KW-0049">Antioxidant</keyword>
<evidence type="ECO:0000256" key="9">
    <source>
        <dbReference type="ARBA" id="ARBA00038489"/>
    </source>
</evidence>
<evidence type="ECO:0000256" key="4">
    <source>
        <dbReference type="ARBA" id="ARBA00022862"/>
    </source>
</evidence>
<sequence>MRILITALAAAAALTALPAAATLAVGAKAPAFATRGAMAGKVISVDLAKELRRGPVVLYFFPAAFTGGCNAEARAFAQAVPQFEAAGAHVIGMSADDVATLQKFSSSECAGKFAVASAGPRVIAGYDVALGQAVKGRNVTSRTSYVIDRTGRIAFVHSDMNPAEHVQMTLAAVKQLGNR</sequence>
<dbReference type="PROSITE" id="PS51352">
    <property type="entry name" value="THIOREDOXIN_2"/>
    <property type="match status" value="1"/>
</dbReference>
<dbReference type="GO" id="GO:0045454">
    <property type="term" value="P:cell redox homeostasis"/>
    <property type="evidence" value="ECO:0007669"/>
    <property type="project" value="TreeGrafter"/>
</dbReference>
<dbReference type="CDD" id="cd03017">
    <property type="entry name" value="PRX_BCP"/>
    <property type="match status" value="1"/>
</dbReference>
<dbReference type="EC" id="1.11.1.24" evidence="2"/>
<evidence type="ECO:0000256" key="10">
    <source>
        <dbReference type="ARBA" id="ARBA00042639"/>
    </source>
</evidence>
<comment type="function">
    <text evidence="1">Thiol-specific peroxidase that catalyzes the reduction of hydrogen peroxide and organic hydroperoxides to water and alcohols, respectively. Plays a role in cell protection against oxidative stress by detoxifying peroxides and as sensor of hydrogen peroxide-mediated signaling events.</text>
</comment>
<keyword evidence="6" id="KW-1015">Disulfide bond</keyword>
<keyword evidence="3" id="KW-0575">Peroxidase</keyword>
<dbReference type="SUPFAM" id="SSF52833">
    <property type="entry name" value="Thioredoxin-like"/>
    <property type="match status" value="1"/>
</dbReference>
<protein>
    <recommendedName>
        <fullName evidence="2">thioredoxin-dependent peroxiredoxin</fullName>
        <ecNumber evidence="2">1.11.1.24</ecNumber>
    </recommendedName>
    <alternativeName>
        <fullName evidence="8">Thioredoxin peroxidase</fullName>
    </alternativeName>
    <alternativeName>
        <fullName evidence="10">Thioredoxin-dependent peroxiredoxin Bcp</fullName>
    </alternativeName>
</protein>
<dbReference type="Gene3D" id="3.40.30.10">
    <property type="entry name" value="Glutaredoxin"/>
    <property type="match status" value="1"/>
</dbReference>
<evidence type="ECO:0000256" key="6">
    <source>
        <dbReference type="ARBA" id="ARBA00023157"/>
    </source>
</evidence>
<dbReference type="InterPro" id="IPR036249">
    <property type="entry name" value="Thioredoxin-like_sf"/>
</dbReference>
<dbReference type="AlphaFoldDB" id="A0A1H7S7I6"/>
<dbReference type="InterPro" id="IPR000866">
    <property type="entry name" value="AhpC/TSA"/>
</dbReference>
<evidence type="ECO:0000256" key="8">
    <source>
        <dbReference type="ARBA" id="ARBA00032824"/>
    </source>
</evidence>
<keyword evidence="7" id="KW-0676">Redox-active center</keyword>
<dbReference type="RefSeq" id="WP_093006889.1">
    <property type="nucleotide sequence ID" value="NZ_FNZZ01000004.1"/>
</dbReference>
<proteinExistence type="inferred from homology"/>
<evidence type="ECO:0000256" key="2">
    <source>
        <dbReference type="ARBA" id="ARBA00013017"/>
    </source>
</evidence>
<comment type="similarity">
    <text evidence="9">Belongs to the peroxiredoxin family. BCP/PrxQ subfamily.</text>
</comment>
<reference evidence="15" key="1">
    <citation type="submission" date="2016-10" db="EMBL/GenBank/DDBJ databases">
        <authorList>
            <person name="Varghese N."/>
            <person name="Submissions S."/>
        </authorList>
    </citation>
    <scope>NUCLEOTIDE SEQUENCE [LARGE SCALE GENOMIC DNA]</scope>
    <source>
        <strain evidence="15">JS21-1</strain>
    </source>
</reference>
<dbReference type="STRING" id="1855283.SAMN05216382_2474"/>
<dbReference type="GO" id="GO:0005737">
    <property type="term" value="C:cytoplasm"/>
    <property type="evidence" value="ECO:0007669"/>
    <property type="project" value="TreeGrafter"/>
</dbReference>
<dbReference type="EMBL" id="FNZZ01000004">
    <property type="protein sequence ID" value="SEL68590.1"/>
    <property type="molecule type" value="Genomic_DNA"/>
</dbReference>
<name>A0A1H7S7I6_9SPHN</name>
<organism evidence="14 15">
    <name type="scientific">Sphingomonas palmae</name>
    <dbReference type="NCBI Taxonomy" id="1855283"/>
    <lineage>
        <taxon>Bacteria</taxon>
        <taxon>Pseudomonadati</taxon>
        <taxon>Pseudomonadota</taxon>
        <taxon>Alphaproteobacteria</taxon>
        <taxon>Sphingomonadales</taxon>
        <taxon>Sphingomonadaceae</taxon>
        <taxon>Sphingomonas</taxon>
    </lineage>
</organism>
<evidence type="ECO:0000256" key="7">
    <source>
        <dbReference type="ARBA" id="ARBA00023284"/>
    </source>
</evidence>
<dbReference type="Pfam" id="PF00578">
    <property type="entry name" value="AhpC-TSA"/>
    <property type="match status" value="1"/>
</dbReference>
<feature type="signal peptide" evidence="12">
    <location>
        <begin position="1"/>
        <end position="21"/>
    </location>
</feature>
<dbReference type="GO" id="GO:0034599">
    <property type="term" value="P:cellular response to oxidative stress"/>
    <property type="evidence" value="ECO:0007669"/>
    <property type="project" value="TreeGrafter"/>
</dbReference>
<feature type="domain" description="Thioredoxin" evidence="13">
    <location>
        <begin position="23"/>
        <end position="178"/>
    </location>
</feature>
<evidence type="ECO:0000313" key="14">
    <source>
        <dbReference type="EMBL" id="SEL68590.1"/>
    </source>
</evidence>
<accession>A0A1H7S7I6</accession>
<dbReference type="InterPro" id="IPR050924">
    <property type="entry name" value="Peroxiredoxin_BCP/PrxQ"/>
</dbReference>
<evidence type="ECO:0000256" key="11">
    <source>
        <dbReference type="ARBA" id="ARBA00049091"/>
    </source>
</evidence>
<keyword evidence="15" id="KW-1185">Reference proteome</keyword>
<dbReference type="GO" id="GO:0008379">
    <property type="term" value="F:thioredoxin peroxidase activity"/>
    <property type="evidence" value="ECO:0007669"/>
    <property type="project" value="TreeGrafter"/>
</dbReference>
<feature type="chain" id="PRO_5011508464" description="thioredoxin-dependent peroxiredoxin" evidence="12">
    <location>
        <begin position="22"/>
        <end position="179"/>
    </location>
</feature>
<evidence type="ECO:0000256" key="1">
    <source>
        <dbReference type="ARBA" id="ARBA00003330"/>
    </source>
</evidence>
<evidence type="ECO:0000256" key="5">
    <source>
        <dbReference type="ARBA" id="ARBA00023002"/>
    </source>
</evidence>
<evidence type="ECO:0000313" key="15">
    <source>
        <dbReference type="Proteomes" id="UP000199214"/>
    </source>
</evidence>